<feature type="compositionally biased region" description="Basic and acidic residues" evidence="1">
    <location>
        <begin position="20"/>
        <end position="73"/>
    </location>
</feature>
<proteinExistence type="predicted"/>
<gene>
    <name evidence="2" type="ORF">F2Q69_00022894</name>
</gene>
<dbReference type="AlphaFoldDB" id="A0A8S9Q686"/>
<accession>A0A8S9Q686</accession>
<dbReference type="EMBL" id="QGKX02001290">
    <property type="protein sequence ID" value="KAF3539235.1"/>
    <property type="molecule type" value="Genomic_DNA"/>
</dbReference>
<feature type="compositionally biased region" description="Low complexity" evidence="1">
    <location>
        <begin position="181"/>
        <end position="196"/>
    </location>
</feature>
<feature type="region of interest" description="Disordered" evidence="1">
    <location>
        <begin position="1"/>
        <end position="73"/>
    </location>
</feature>
<sequence length="232" mass="26662">MEDFLELEDGAQPQDLDQNSEQKLDDDQHISVKDLETSPEASIDRHRQPYIDRYRPDEIDRHTPDDINRHPSLDELPGYIVEREPVEEREYKFEASHLAVPKHLLQPIYADEPVGIHKRMKRIHDSVKIVVPCAVFEVEFPIPPDRGAHLSSYIKVFDDHQHAKASQRGLRFRSAIDKGPTEAASTDTSTSSSIDTGHVSEQNEFEVCRYLYDGGTTTRADKFGGKKMRERR</sequence>
<dbReference type="Proteomes" id="UP000712600">
    <property type="component" value="Unassembled WGS sequence"/>
</dbReference>
<evidence type="ECO:0000313" key="3">
    <source>
        <dbReference type="Proteomes" id="UP000712600"/>
    </source>
</evidence>
<organism evidence="2 3">
    <name type="scientific">Brassica cretica</name>
    <name type="common">Mustard</name>
    <dbReference type="NCBI Taxonomy" id="69181"/>
    <lineage>
        <taxon>Eukaryota</taxon>
        <taxon>Viridiplantae</taxon>
        <taxon>Streptophyta</taxon>
        <taxon>Embryophyta</taxon>
        <taxon>Tracheophyta</taxon>
        <taxon>Spermatophyta</taxon>
        <taxon>Magnoliopsida</taxon>
        <taxon>eudicotyledons</taxon>
        <taxon>Gunneridae</taxon>
        <taxon>Pentapetalae</taxon>
        <taxon>rosids</taxon>
        <taxon>malvids</taxon>
        <taxon>Brassicales</taxon>
        <taxon>Brassicaceae</taxon>
        <taxon>Brassiceae</taxon>
        <taxon>Brassica</taxon>
    </lineage>
</organism>
<protein>
    <submittedName>
        <fullName evidence="2">Uncharacterized protein</fullName>
    </submittedName>
</protein>
<feature type="region of interest" description="Disordered" evidence="1">
    <location>
        <begin position="172"/>
        <end position="198"/>
    </location>
</feature>
<evidence type="ECO:0000313" key="2">
    <source>
        <dbReference type="EMBL" id="KAF3539235.1"/>
    </source>
</evidence>
<reference evidence="2" key="1">
    <citation type="submission" date="2019-12" db="EMBL/GenBank/DDBJ databases">
        <title>Genome sequencing and annotation of Brassica cretica.</title>
        <authorList>
            <person name="Studholme D.J."/>
            <person name="Sarris P."/>
        </authorList>
    </citation>
    <scope>NUCLEOTIDE SEQUENCE</scope>
    <source>
        <strain evidence="2">PFS-109/04</strain>
        <tissue evidence="2">Leaf</tissue>
    </source>
</reference>
<comment type="caution">
    <text evidence="2">The sequence shown here is derived from an EMBL/GenBank/DDBJ whole genome shotgun (WGS) entry which is preliminary data.</text>
</comment>
<name>A0A8S9Q686_BRACR</name>
<evidence type="ECO:0000256" key="1">
    <source>
        <dbReference type="SAM" id="MobiDB-lite"/>
    </source>
</evidence>